<accession>A0AAD5LC54</accession>
<dbReference type="EMBL" id="WJBH02000004">
    <property type="protein sequence ID" value="KAI9559523.1"/>
    <property type="molecule type" value="Genomic_DNA"/>
</dbReference>
<evidence type="ECO:0000313" key="2">
    <source>
        <dbReference type="EMBL" id="KAI9559523.1"/>
    </source>
</evidence>
<keyword evidence="1" id="KW-0472">Membrane</keyword>
<feature type="transmembrane region" description="Helical" evidence="1">
    <location>
        <begin position="116"/>
        <end position="135"/>
    </location>
</feature>
<gene>
    <name evidence="2" type="ORF">GHT06_013520</name>
</gene>
<keyword evidence="1" id="KW-0812">Transmembrane</keyword>
<dbReference type="Proteomes" id="UP000820818">
    <property type="component" value="Linkage Group LG4"/>
</dbReference>
<organism evidence="2 3">
    <name type="scientific">Daphnia sinensis</name>
    <dbReference type="NCBI Taxonomy" id="1820382"/>
    <lineage>
        <taxon>Eukaryota</taxon>
        <taxon>Metazoa</taxon>
        <taxon>Ecdysozoa</taxon>
        <taxon>Arthropoda</taxon>
        <taxon>Crustacea</taxon>
        <taxon>Branchiopoda</taxon>
        <taxon>Diplostraca</taxon>
        <taxon>Cladocera</taxon>
        <taxon>Anomopoda</taxon>
        <taxon>Daphniidae</taxon>
        <taxon>Daphnia</taxon>
        <taxon>Daphnia similis group</taxon>
    </lineage>
</organism>
<dbReference type="AlphaFoldDB" id="A0AAD5LC54"/>
<proteinExistence type="predicted"/>
<reference evidence="2 3" key="1">
    <citation type="submission" date="2022-05" db="EMBL/GenBank/DDBJ databases">
        <title>A multi-omics perspective on studying reproductive biology in Daphnia sinensis.</title>
        <authorList>
            <person name="Jia J."/>
        </authorList>
    </citation>
    <scope>NUCLEOTIDE SEQUENCE [LARGE SCALE GENOMIC DNA]</scope>
    <source>
        <strain evidence="2 3">WSL</strain>
    </source>
</reference>
<evidence type="ECO:0000313" key="3">
    <source>
        <dbReference type="Proteomes" id="UP000820818"/>
    </source>
</evidence>
<keyword evidence="3" id="KW-1185">Reference proteome</keyword>
<protein>
    <submittedName>
        <fullName evidence="2">Uncharacterized protein</fullName>
    </submittedName>
</protein>
<evidence type="ECO:0000256" key="1">
    <source>
        <dbReference type="SAM" id="Phobius"/>
    </source>
</evidence>
<keyword evidence="1" id="KW-1133">Transmembrane helix</keyword>
<comment type="caution">
    <text evidence="2">The sequence shown here is derived from an EMBL/GenBank/DDBJ whole genome shotgun (WGS) entry which is preliminary data.</text>
</comment>
<name>A0AAD5LC54_9CRUS</name>
<sequence>MIQQGIESSIHATSLRSTIDATQCFLLRAKRRCIISREAAKKRVDGSCIKRLETVKDEALKFFAVIKQICAYQSLSSVNISQQLPIHTKSIRIKTSSDIFFIHPSRSSLSLTTERVLFFHFIIIFLVLFLYGRWIPLAAVLYRHVILV</sequence>